<name>A0ABR9R894_9FIRM</name>
<dbReference type="InterPro" id="IPR046776">
    <property type="entry name" value="Pectate_lyase_5"/>
</dbReference>
<accession>A0ABR9R894</accession>
<dbReference type="SMART" id="SM00900">
    <property type="entry name" value="FMN_bind"/>
    <property type="match status" value="3"/>
</dbReference>
<feature type="domain" description="SLH" evidence="4">
    <location>
        <begin position="87"/>
        <end position="144"/>
    </location>
</feature>
<evidence type="ECO:0000256" key="1">
    <source>
        <dbReference type="ARBA" id="ARBA00022737"/>
    </source>
</evidence>
<dbReference type="PROSITE" id="PS51272">
    <property type="entry name" value="SLH"/>
    <property type="match status" value="3"/>
</dbReference>
<evidence type="ECO:0000256" key="3">
    <source>
        <dbReference type="SAM" id="SignalP"/>
    </source>
</evidence>
<dbReference type="InterPro" id="IPR001119">
    <property type="entry name" value="SLH_dom"/>
</dbReference>
<organism evidence="5 6">
    <name type="scientific">Pseudoflavonifractor gallinarum</name>
    <dbReference type="NCBI Taxonomy" id="2779352"/>
    <lineage>
        <taxon>Bacteria</taxon>
        <taxon>Bacillati</taxon>
        <taxon>Bacillota</taxon>
        <taxon>Clostridia</taxon>
        <taxon>Eubacteriales</taxon>
        <taxon>Oscillospiraceae</taxon>
        <taxon>Pseudoflavonifractor</taxon>
    </lineage>
</organism>
<dbReference type="InterPro" id="IPR007329">
    <property type="entry name" value="FMN-bd"/>
</dbReference>
<dbReference type="Pfam" id="PF04205">
    <property type="entry name" value="FMN_bind"/>
    <property type="match status" value="2"/>
</dbReference>
<feature type="chain" id="PRO_5046501546" evidence="3">
    <location>
        <begin position="24"/>
        <end position="2023"/>
    </location>
</feature>
<keyword evidence="3" id="KW-0732">Signal</keyword>
<dbReference type="RefSeq" id="WP_193536255.1">
    <property type="nucleotide sequence ID" value="NZ_JADCKF010000002.1"/>
</dbReference>
<evidence type="ECO:0000259" key="4">
    <source>
        <dbReference type="PROSITE" id="PS51272"/>
    </source>
</evidence>
<feature type="domain" description="SLH" evidence="4">
    <location>
        <begin position="145"/>
        <end position="207"/>
    </location>
</feature>
<feature type="signal peptide" evidence="3">
    <location>
        <begin position="1"/>
        <end position="23"/>
    </location>
</feature>
<dbReference type="Gene3D" id="2.60.40.3630">
    <property type="match status" value="1"/>
</dbReference>
<feature type="domain" description="SLH" evidence="4">
    <location>
        <begin position="24"/>
        <end position="86"/>
    </location>
</feature>
<dbReference type="SMART" id="SM00710">
    <property type="entry name" value="PbH1"/>
    <property type="match status" value="6"/>
</dbReference>
<proteinExistence type="predicted"/>
<protein>
    <submittedName>
        <fullName evidence="5">S-layer homology domain-containing protein</fullName>
    </submittedName>
</protein>
<dbReference type="InterPro" id="IPR006626">
    <property type="entry name" value="PbH1"/>
</dbReference>
<evidence type="ECO:0000313" key="5">
    <source>
        <dbReference type="EMBL" id="MBE5054906.1"/>
    </source>
</evidence>
<dbReference type="Pfam" id="PF20585">
    <property type="entry name" value="Pectate_lyase_5"/>
    <property type="match status" value="1"/>
</dbReference>
<gene>
    <name evidence="5" type="ORF">INF37_02655</name>
</gene>
<keyword evidence="6" id="KW-1185">Reference proteome</keyword>
<dbReference type="InterPro" id="IPR011050">
    <property type="entry name" value="Pectin_lyase_fold/virulence"/>
</dbReference>
<dbReference type="Gene3D" id="3.90.1010.20">
    <property type="match status" value="2"/>
</dbReference>
<dbReference type="EMBL" id="JADCKF010000002">
    <property type="protein sequence ID" value="MBE5054906.1"/>
    <property type="molecule type" value="Genomic_DNA"/>
</dbReference>
<evidence type="ECO:0000256" key="2">
    <source>
        <dbReference type="SAM" id="MobiDB-lite"/>
    </source>
</evidence>
<reference evidence="5 6" key="1">
    <citation type="submission" date="2020-10" db="EMBL/GenBank/DDBJ databases">
        <title>ChiBAC.</title>
        <authorList>
            <person name="Zenner C."/>
            <person name="Hitch T.C.A."/>
            <person name="Clavel T."/>
        </authorList>
    </citation>
    <scope>NUCLEOTIDE SEQUENCE [LARGE SCALE GENOMIC DNA]</scope>
    <source>
        <strain evidence="5 6">DSM 107456</strain>
    </source>
</reference>
<evidence type="ECO:0000313" key="6">
    <source>
        <dbReference type="Proteomes" id="UP000806211"/>
    </source>
</evidence>
<keyword evidence="1" id="KW-0677">Repeat</keyword>
<feature type="region of interest" description="Disordered" evidence="2">
    <location>
        <begin position="395"/>
        <end position="419"/>
    </location>
</feature>
<dbReference type="Pfam" id="PF00395">
    <property type="entry name" value="SLH"/>
    <property type="match status" value="3"/>
</dbReference>
<comment type="caution">
    <text evidence="5">The sequence shown here is derived from an EMBL/GenBank/DDBJ whole genome shotgun (WGS) entry which is preliminary data.</text>
</comment>
<sequence length="2023" mass="214028">MKEKRVIAALLAASMLVPGQAMAAGPQDFSDFPSDWSTAALDSAVDNGLLRGTNGKIQPQGILTRGELAAIVSRAFGASIEADLSGYGDMSQSAWYYSDMAKAVAMGVLQGSGGKLNPTGAITREEVFVALARAFGLEDGTAGDLSAFSDSGAVSSWAVSGVAALTAGGYVNGADGKLYPKRSITRAEFAQVMYRLVGSYVDQPGSVTKVAEGTVMVRGDGVTLQGVTVTGDLILADGAENVVLDGVTVKGRVLVRSGSGLVEAKGSKAEETVVCCPGGAVTLQSADSQLGAVTVKAGKGLRMAGGVFDYLTVQEGAAGLALTVEKDAHIKEVAVYAAGASLSGKGQVDKVSAYADRVAVSTPGTQVVAGAGVNGVTAAGVAVAAGQTGTINTSGTGATVTDSSIDDDRPGGGSGTSQTVHQVSSWQSLKAAAKEAAAGDIIRLTSNITDAGSDTNVVDGVSGATLALNKNNLTLDGNGYTITAAEGKTFCFDVDGGGAAKNTITVENLTVDGASFSAKLGGGIFVEDGAQASFRRVTVRNSKAGSANSANGGGAIFVNDHGNPPVVTISDCVFENNLVGDGTTGRGGAIYVNNFRSQSPVQVTVSGSTFKGNRAAYGGAIAADGVVALTVKNCTFQGNESAVGADDLYLFDGISQGKKNMTITSQVTAVLSGNTYTNPSDSDSDLKGMNVIFSRYYPAGFAGTPGTAPDGAKDLTFADVERTQLAQTAESIAMQSLEIGGTTYYYGVAAYQTGGWNTSFTVNGAAVKAERIGETNVYYYAEKPLTGMVYGTATLSYGDFYAGDVTTTEHYDAVSSATTKKYQLFPNADTTEPVEGEGYQIKGVKNVPVQVDGQQYAQAKVLEAADGLKGQGVYEKAAAIQLNMEAGTAPAWYKVLSKDGSYGAMQAATAVTVSDAVAELSTSSNWGQYLLTVTETSTKYLRRDREQEWPVGANIQGIIVEAEKDGQTIRVGMEHLQNMWVQVYELGFDVSGEDDNVAATAALEGAVIRKVTYIVPEQVYVFTFADGVYVKPQYQNADLKAAFSADEKYITISGIPAGLEGATVSVYRNLGHGKKAVLVTNAAPDQNGRVALDEGAQVTSNTTYTVQVSSSNYADLSTTVTSADSRLEAPAVEKVVYVDDNMLYDPCYRMSFTGTEEEALRAYLQQETLSVTVDGQKLTKTVPGFSGDRQSFRVADHEQYGYPAYLEFTADCFASAGDHTVVIAAEGYQERSYVYHVDGVETTGTVSGQADVSPFGYNAKVTVTYDKVTGRIVSVTDNGTQPGSNQSFWEKAVGIFESLTGKTASEVDEVDGVSGATVSSKAIKEAVKAAMDNVTLPALADGVWYGTGSWSRYYAARPDSGAIPRGEDKVGPNVVKVTIEQGLIQQVETVKYTDDDKYDWGLAVLKAVPGHQDLSHIKVQLNSKSGEIYDAVSAATETAVGQLSAIENALERARQYTLDGKEQSVAWMELSARPADTVYEGDAMDLKSVSIKLHLTDGSEKICTFEELAGYGVTSDWADGEKVSSDDPRVNGMSFLVNFIQEQGRISIPAPVSIVQKSTYRMPTHIVVTYTNAQTEEIALNENSFRYGLKTSNGIEKMELYDGSEKLADAVFNPDYNEWEFELGSIPAGEGYTGWKFETYFVEVDSSEDQSPVASFTLDYDQIARSYSVGDVLDLSKLEVELQTQQGSNQRLSGWDTMVARGFTAAPANGYTFTEEDVGEKQIRISINGLERSFTVQVSNYATMIPAKIEIYDAQSGQLLQTVAVDRQAWESNKSWLMIRGVELPNQYKNWNTDTFRVKVYNQSGEALQDYEVSSEWGGMDLKIDFPNYTEYGAHGYVRLILDFVESEPEPTPTETVQGEAEVSFGYTAKVIVEYDPATGRIVSVTDNGTQPGSTNQSFWDKAVGLFESLSGKTASEVDAVDGVSGATVSSNAIKEAVKGALESTAQPVVVTRTSDAYAVGSFGYEVTATVSANDGVISDITWSHNDGGSMSHWTELFTAGATDFFVPSSDWAGEKQLHSWMV</sequence>
<dbReference type="Proteomes" id="UP000806211">
    <property type="component" value="Unassembled WGS sequence"/>
</dbReference>
<dbReference type="SUPFAM" id="SSF51126">
    <property type="entry name" value="Pectin lyase-like"/>
    <property type="match status" value="1"/>
</dbReference>